<name>A0A8H3AMI8_9AGAM</name>
<comment type="caution">
    <text evidence="2">The sequence shown here is derived from an EMBL/GenBank/DDBJ whole genome shotgun (WGS) entry which is preliminary data.</text>
</comment>
<evidence type="ECO:0000313" key="3">
    <source>
        <dbReference type="Proteomes" id="UP000663843"/>
    </source>
</evidence>
<feature type="non-terminal residue" evidence="2">
    <location>
        <position position="344"/>
    </location>
</feature>
<feature type="region of interest" description="Disordered" evidence="1">
    <location>
        <begin position="24"/>
        <end position="111"/>
    </location>
</feature>
<gene>
    <name evidence="2" type="ORF">RDB_LOCUS67186</name>
</gene>
<sequence>YLQESSGSTHSSYQAPPHISNILAVTQISMTSTQRGQVQGRPTDMNRNGDSKFTKSSPQIELPSASPAPSRSGSSSLAKSVRWGESDSDKEARTSPGSYSVGPPKPHPKPVLKYRTLHVANTPSPFDENTRKIAASAAIDSVIHDLVACVKDFKPPSELDFANAVSIMELAEVEKNKKFIDQLYRLEKLGEKLAEIPTHGDAQLMEKHYVASAAISSALSRMKEYQIKLGMKFIWTALDELAIKVHNCTEAFVYPRQLDFAEDCEDGMLLAKTERNGPFIYQLQLLASFREELLDIPEYDDERLEDKRWTIDDEIERNLEKMKSHQLGSYRYQLRNSTAYRARL</sequence>
<organism evidence="2 3">
    <name type="scientific">Rhizoctonia solani</name>
    <dbReference type="NCBI Taxonomy" id="456999"/>
    <lineage>
        <taxon>Eukaryota</taxon>
        <taxon>Fungi</taxon>
        <taxon>Dikarya</taxon>
        <taxon>Basidiomycota</taxon>
        <taxon>Agaricomycotina</taxon>
        <taxon>Agaricomycetes</taxon>
        <taxon>Cantharellales</taxon>
        <taxon>Ceratobasidiaceae</taxon>
        <taxon>Rhizoctonia</taxon>
    </lineage>
</organism>
<reference evidence="2" key="1">
    <citation type="submission" date="2021-01" db="EMBL/GenBank/DDBJ databases">
        <authorList>
            <person name="Kaushik A."/>
        </authorList>
    </citation>
    <scope>NUCLEOTIDE SEQUENCE</scope>
    <source>
        <strain evidence="2">AG2-2IIIB</strain>
    </source>
</reference>
<feature type="compositionally biased region" description="Basic and acidic residues" evidence="1">
    <location>
        <begin position="82"/>
        <end position="93"/>
    </location>
</feature>
<dbReference type="Proteomes" id="UP000663843">
    <property type="component" value="Unassembled WGS sequence"/>
</dbReference>
<feature type="compositionally biased region" description="Polar residues" evidence="1">
    <location>
        <begin position="24"/>
        <end position="37"/>
    </location>
</feature>
<evidence type="ECO:0000256" key="1">
    <source>
        <dbReference type="SAM" id="MobiDB-lite"/>
    </source>
</evidence>
<protein>
    <submittedName>
        <fullName evidence="2">Uncharacterized protein</fullName>
    </submittedName>
</protein>
<evidence type="ECO:0000313" key="2">
    <source>
        <dbReference type="EMBL" id="CAE6433735.1"/>
    </source>
</evidence>
<feature type="compositionally biased region" description="Low complexity" evidence="1">
    <location>
        <begin position="63"/>
        <end position="80"/>
    </location>
</feature>
<dbReference type="AlphaFoldDB" id="A0A8H3AMI8"/>
<proteinExistence type="predicted"/>
<dbReference type="EMBL" id="CAJMWT010002136">
    <property type="protein sequence ID" value="CAE6433735.1"/>
    <property type="molecule type" value="Genomic_DNA"/>
</dbReference>
<accession>A0A8H3AMI8</accession>